<dbReference type="EMBL" id="FOMX01000067">
    <property type="protein sequence ID" value="SFF41782.1"/>
    <property type="molecule type" value="Genomic_DNA"/>
</dbReference>
<dbReference type="RefSeq" id="WP_275937612.1">
    <property type="nucleotide sequence ID" value="NZ_FOMX01000067.1"/>
</dbReference>
<dbReference type="GO" id="GO:0052717">
    <property type="term" value="F:tRNA-specific adenosine-34 deaminase activity"/>
    <property type="evidence" value="ECO:0007669"/>
    <property type="project" value="UniProtKB-UniRule"/>
</dbReference>
<dbReference type="AlphaFoldDB" id="A0A1I2IHA0"/>
<evidence type="ECO:0000256" key="4">
    <source>
        <dbReference type="ARBA" id="ARBA00022723"/>
    </source>
</evidence>
<dbReference type="Gene3D" id="3.40.140.10">
    <property type="entry name" value="Cytidine Deaminase, domain 2"/>
    <property type="match status" value="1"/>
</dbReference>
<dbReference type="FunFam" id="3.40.140.10:FF:000005">
    <property type="entry name" value="tRNA-specific adenosine deaminase"/>
    <property type="match status" value="1"/>
</dbReference>
<dbReference type="PROSITE" id="PS51747">
    <property type="entry name" value="CYT_DCMP_DEAMINASES_2"/>
    <property type="match status" value="1"/>
</dbReference>
<keyword evidence="3 8" id="KW-0819">tRNA processing</keyword>
<protein>
    <recommendedName>
        <fullName evidence="8">tRNA-specific adenosine deaminase</fullName>
        <ecNumber evidence="8">3.5.4.33</ecNumber>
    </recommendedName>
</protein>
<accession>A0A1I2IHA0</accession>
<dbReference type="CDD" id="cd01285">
    <property type="entry name" value="nucleoside_deaminase"/>
    <property type="match status" value="1"/>
</dbReference>
<evidence type="ECO:0000256" key="1">
    <source>
        <dbReference type="ARBA" id="ARBA00010669"/>
    </source>
</evidence>
<comment type="function">
    <text evidence="8">Catalyzes the deamination of adenosine to inosine at the wobble position 34 of tRNA(Arg2).</text>
</comment>
<dbReference type="PROSITE" id="PS00903">
    <property type="entry name" value="CYT_DCMP_DEAMINASES_1"/>
    <property type="match status" value="1"/>
</dbReference>
<keyword evidence="4 8" id="KW-0479">Metal-binding</keyword>
<dbReference type="GO" id="GO:0008270">
    <property type="term" value="F:zinc ion binding"/>
    <property type="evidence" value="ECO:0007669"/>
    <property type="project" value="UniProtKB-UniRule"/>
</dbReference>
<evidence type="ECO:0000256" key="7">
    <source>
        <dbReference type="ARBA" id="ARBA00048045"/>
    </source>
</evidence>
<organism evidence="10 11">
    <name type="scientific">Nannocystis exedens</name>
    <dbReference type="NCBI Taxonomy" id="54"/>
    <lineage>
        <taxon>Bacteria</taxon>
        <taxon>Pseudomonadati</taxon>
        <taxon>Myxococcota</taxon>
        <taxon>Polyangia</taxon>
        <taxon>Nannocystales</taxon>
        <taxon>Nannocystaceae</taxon>
        <taxon>Nannocystis</taxon>
    </lineage>
</organism>
<dbReference type="InterPro" id="IPR058535">
    <property type="entry name" value="MafB19-deam"/>
</dbReference>
<keyword evidence="5 8" id="KW-0378">Hydrolase</keyword>
<dbReference type="HAMAP" id="MF_00972">
    <property type="entry name" value="tRNA_aden_deaminase"/>
    <property type="match status" value="1"/>
</dbReference>
<comment type="subunit">
    <text evidence="2 8">Homodimer.</text>
</comment>
<dbReference type="InterPro" id="IPR016193">
    <property type="entry name" value="Cytidine_deaminase-like"/>
</dbReference>
<comment type="catalytic activity">
    <reaction evidence="7 8">
        <text>adenosine(34) in tRNA + H2O + H(+) = inosine(34) in tRNA + NH4(+)</text>
        <dbReference type="Rhea" id="RHEA:43168"/>
        <dbReference type="Rhea" id="RHEA-COMP:10373"/>
        <dbReference type="Rhea" id="RHEA-COMP:10374"/>
        <dbReference type="ChEBI" id="CHEBI:15377"/>
        <dbReference type="ChEBI" id="CHEBI:15378"/>
        <dbReference type="ChEBI" id="CHEBI:28938"/>
        <dbReference type="ChEBI" id="CHEBI:74411"/>
        <dbReference type="ChEBI" id="CHEBI:82852"/>
        <dbReference type="EC" id="3.5.4.33"/>
    </reaction>
</comment>
<feature type="domain" description="CMP/dCMP-type deaminase" evidence="9">
    <location>
        <begin position="8"/>
        <end position="135"/>
    </location>
</feature>
<feature type="active site" description="Proton donor" evidence="8">
    <location>
        <position position="61"/>
    </location>
</feature>
<evidence type="ECO:0000313" key="11">
    <source>
        <dbReference type="Proteomes" id="UP000199400"/>
    </source>
</evidence>
<evidence type="ECO:0000256" key="3">
    <source>
        <dbReference type="ARBA" id="ARBA00022694"/>
    </source>
</evidence>
<dbReference type="InterPro" id="IPR028883">
    <property type="entry name" value="tRNA_aden_deaminase"/>
</dbReference>
<dbReference type="STRING" id="54.SAMN02745121_08737"/>
<feature type="binding site" evidence="8">
    <location>
        <position position="89"/>
    </location>
    <ligand>
        <name>Zn(2+)</name>
        <dbReference type="ChEBI" id="CHEBI:29105"/>
        <note>catalytic</note>
    </ligand>
</feature>
<evidence type="ECO:0000256" key="2">
    <source>
        <dbReference type="ARBA" id="ARBA00011738"/>
    </source>
</evidence>
<keyword evidence="11" id="KW-1185">Reference proteome</keyword>
<evidence type="ECO:0000256" key="5">
    <source>
        <dbReference type="ARBA" id="ARBA00022801"/>
    </source>
</evidence>
<comment type="similarity">
    <text evidence="1">Belongs to the cytidine and deoxycytidylate deaminase family. ADAT2 subfamily.</text>
</comment>
<gene>
    <name evidence="8" type="primary">tadA</name>
    <name evidence="10" type="ORF">SAMN02745121_08737</name>
</gene>
<dbReference type="SUPFAM" id="SSF53927">
    <property type="entry name" value="Cytidine deaminase-like"/>
    <property type="match status" value="1"/>
</dbReference>
<comment type="cofactor">
    <cofactor evidence="8">
        <name>Zn(2+)</name>
        <dbReference type="ChEBI" id="CHEBI:29105"/>
    </cofactor>
    <text evidence="8">Binds 1 zinc ion per subunit.</text>
</comment>
<dbReference type="EC" id="3.5.4.33" evidence="8"/>
<dbReference type="Pfam" id="PF14437">
    <property type="entry name" value="MafB19-deam"/>
    <property type="match status" value="1"/>
</dbReference>
<keyword evidence="6 8" id="KW-0862">Zinc</keyword>
<dbReference type="GO" id="GO:0002100">
    <property type="term" value="P:tRNA wobble adenosine to inosine editing"/>
    <property type="evidence" value="ECO:0007669"/>
    <property type="project" value="UniProtKB-UniRule"/>
</dbReference>
<evidence type="ECO:0000313" key="10">
    <source>
        <dbReference type="EMBL" id="SFF41782.1"/>
    </source>
</evidence>
<feature type="binding site" evidence="8">
    <location>
        <position position="59"/>
    </location>
    <ligand>
        <name>Zn(2+)</name>
        <dbReference type="ChEBI" id="CHEBI:29105"/>
        <note>catalytic</note>
    </ligand>
</feature>
<feature type="binding site" evidence="8">
    <location>
        <position position="92"/>
    </location>
    <ligand>
        <name>Zn(2+)</name>
        <dbReference type="ChEBI" id="CHEBI:29105"/>
        <note>catalytic</note>
    </ligand>
</feature>
<dbReference type="Proteomes" id="UP000199400">
    <property type="component" value="Unassembled WGS sequence"/>
</dbReference>
<evidence type="ECO:0000256" key="8">
    <source>
        <dbReference type="HAMAP-Rule" id="MF_00972"/>
    </source>
</evidence>
<dbReference type="PANTHER" id="PTHR11079:SF202">
    <property type="entry name" value="TRNA-SPECIFIC ADENOSINE DEAMINASE"/>
    <property type="match status" value="1"/>
</dbReference>
<dbReference type="InterPro" id="IPR002125">
    <property type="entry name" value="CMP_dCMP_dom"/>
</dbReference>
<name>A0A1I2IHA0_9BACT</name>
<sequence length="168" mass="17682">MDDSAQHALDLRYMRAALAIAEAAAAAGDVPVGALVVLDGVVLGTGGNTREQGADPTGHAEIVALREACAARRRWRVDGATLYVTLEPCPMCAGAIVNARVARLVYGAADPKAGAVRSLYNLCDDPRLNHRLTIVPGVLADPSAALLQAFFRRARARDKTGRGSKPRV</sequence>
<dbReference type="InterPro" id="IPR016192">
    <property type="entry name" value="APOBEC/CMP_deaminase_Zn-bd"/>
</dbReference>
<dbReference type="NCBIfam" id="NF008113">
    <property type="entry name" value="PRK10860.1"/>
    <property type="match status" value="1"/>
</dbReference>
<reference evidence="11" key="1">
    <citation type="submission" date="2016-10" db="EMBL/GenBank/DDBJ databases">
        <authorList>
            <person name="Varghese N."/>
            <person name="Submissions S."/>
        </authorList>
    </citation>
    <scope>NUCLEOTIDE SEQUENCE [LARGE SCALE GENOMIC DNA]</scope>
    <source>
        <strain evidence="11">ATCC 25963</strain>
    </source>
</reference>
<proteinExistence type="inferred from homology"/>
<evidence type="ECO:0000259" key="9">
    <source>
        <dbReference type="PROSITE" id="PS51747"/>
    </source>
</evidence>
<evidence type="ECO:0000256" key="6">
    <source>
        <dbReference type="ARBA" id="ARBA00022833"/>
    </source>
</evidence>
<dbReference type="PANTHER" id="PTHR11079">
    <property type="entry name" value="CYTOSINE DEAMINASE FAMILY MEMBER"/>
    <property type="match status" value="1"/>
</dbReference>